<dbReference type="AlphaFoldDB" id="A0A9X2VM07"/>
<accession>A0A9X2VM07</accession>
<comment type="caution">
    <text evidence="1">The sequence shown here is derived from an EMBL/GenBank/DDBJ whole genome shotgun (WGS) entry which is preliminary data.</text>
</comment>
<evidence type="ECO:0000313" key="1">
    <source>
        <dbReference type="EMBL" id="MCS7478976.1"/>
    </source>
</evidence>
<sequence>MSSPFPPAPRRLVLELDDESAGRLAGALLSGEPCAIPLPGGRSLAVRSDAFGVRLVYPVL</sequence>
<protein>
    <submittedName>
        <fullName evidence="1">Uncharacterized protein</fullName>
    </submittedName>
</protein>
<evidence type="ECO:0000313" key="2">
    <source>
        <dbReference type="Proteomes" id="UP001141259"/>
    </source>
</evidence>
<reference evidence="1" key="1">
    <citation type="submission" date="2022-08" db="EMBL/GenBank/DDBJ databases">
        <authorList>
            <person name="Tistechok S."/>
            <person name="Samborskyy M."/>
            <person name="Roman I."/>
        </authorList>
    </citation>
    <scope>NUCLEOTIDE SEQUENCE</scope>
    <source>
        <strain evidence="1">DSM 103496</strain>
    </source>
</reference>
<organism evidence="1 2">
    <name type="scientific">Umezawaea endophytica</name>
    <dbReference type="NCBI Taxonomy" id="1654476"/>
    <lineage>
        <taxon>Bacteria</taxon>
        <taxon>Bacillati</taxon>
        <taxon>Actinomycetota</taxon>
        <taxon>Actinomycetes</taxon>
        <taxon>Pseudonocardiales</taxon>
        <taxon>Pseudonocardiaceae</taxon>
        <taxon>Umezawaea</taxon>
    </lineage>
</organism>
<keyword evidence="2" id="KW-1185">Reference proteome</keyword>
<dbReference type="RefSeq" id="WP_259624465.1">
    <property type="nucleotide sequence ID" value="NZ_JANYMP010000008.1"/>
</dbReference>
<dbReference type="Proteomes" id="UP001141259">
    <property type="component" value="Unassembled WGS sequence"/>
</dbReference>
<name>A0A9X2VM07_9PSEU</name>
<gene>
    <name evidence="1" type="ORF">NZH93_19110</name>
</gene>
<dbReference type="EMBL" id="JANYMP010000008">
    <property type="protein sequence ID" value="MCS7478976.1"/>
    <property type="molecule type" value="Genomic_DNA"/>
</dbReference>
<proteinExistence type="predicted"/>